<dbReference type="Pfam" id="PF01872">
    <property type="entry name" value="RibD_C"/>
    <property type="match status" value="1"/>
</dbReference>
<feature type="binding site" evidence="9">
    <location>
        <position position="164"/>
    </location>
    <ligand>
        <name>GTP</name>
        <dbReference type="ChEBI" id="CHEBI:37565"/>
    </ligand>
</feature>
<evidence type="ECO:0000256" key="2">
    <source>
        <dbReference type="ARBA" id="ARBA00022619"/>
    </source>
</evidence>
<organism evidence="12 13">
    <name type="scientific">Arthrobacter flavus</name>
    <dbReference type="NCBI Taxonomy" id="95172"/>
    <lineage>
        <taxon>Bacteria</taxon>
        <taxon>Bacillati</taxon>
        <taxon>Actinomycetota</taxon>
        <taxon>Actinomycetes</taxon>
        <taxon>Micrococcales</taxon>
        <taxon>Micrococcaceae</taxon>
        <taxon>Arthrobacter</taxon>
    </lineage>
</organism>
<dbReference type="PANTHER" id="PTHR21327:SF18">
    <property type="entry name" value="3,4-DIHYDROXY-2-BUTANONE 4-PHOSPHATE SYNTHASE"/>
    <property type="match status" value="1"/>
</dbReference>
<name>A0ABW4QBF3_9MICC</name>
<dbReference type="NCBIfam" id="NF001591">
    <property type="entry name" value="PRK00393.1"/>
    <property type="match status" value="1"/>
</dbReference>
<evidence type="ECO:0000259" key="10">
    <source>
        <dbReference type="Pfam" id="PF00925"/>
    </source>
</evidence>
<dbReference type="InterPro" id="IPR024072">
    <property type="entry name" value="DHFR-like_dom_sf"/>
</dbReference>
<evidence type="ECO:0000256" key="4">
    <source>
        <dbReference type="ARBA" id="ARBA00022741"/>
    </source>
</evidence>
<reference evidence="13" key="1">
    <citation type="journal article" date="2019" name="Int. J. Syst. Evol. Microbiol.">
        <title>The Global Catalogue of Microorganisms (GCM) 10K type strain sequencing project: providing services to taxonomists for standard genome sequencing and annotation.</title>
        <authorList>
            <consortium name="The Broad Institute Genomics Platform"/>
            <consortium name="The Broad Institute Genome Sequencing Center for Infectious Disease"/>
            <person name="Wu L."/>
            <person name="Ma J."/>
        </authorList>
    </citation>
    <scope>NUCLEOTIDE SEQUENCE [LARGE SCALE GENOMIC DNA]</scope>
    <source>
        <strain evidence="13">JCM 11496</strain>
    </source>
</reference>
<feature type="binding site" evidence="9">
    <location>
        <begin position="102"/>
        <end position="104"/>
    </location>
    <ligand>
        <name>GTP</name>
        <dbReference type="ChEBI" id="CHEBI:37565"/>
    </ligand>
</feature>
<dbReference type="PANTHER" id="PTHR21327">
    <property type="entry name" value="GTP CYCLOHYDROLASE II-RELATED"/>
    <property type="match status" value="1"/>
</dbReference>
<feature type="binding site" evidence="9">
    <location>
        <position position="76"/>
    </location>
    <ligand>
        <name>Zn(2+)</name>
        <dbReference type="ChEBI" id="CHEBI:29105"/>
        <note>catalytic</note>
    </ligand>
</feature>
<feature type="binding site" evidence="9">
    <location>
        <position position="63"/>
    </location>
    <ligand>
        <name>Zn(2+)</name>
        <dbReference type="ChEBI" id="CHEBI:29105"/>
        <note>catalytic</note>
    </ligand>
</feature>
<proteinExistence type="inferred from homology"/>
<comment type="cofactor">
    <cofactor evidence="9">
        <name>Zn(2+)</name>
        <dbReference type="ChEBI" id="CHEBI:29105"/>
    </cofactor>
    <text evidence="9">Binds 1 zinc ion per subunit.</text>
</comment>
<evidence type="ECO:0000259" key="11">
    <source>
        <dbReference type="Pfam" id="PF01872"/>
    </source>
</evidence>
<dbReference type="InterPro" id="IPR002734">
    <property type="entry name" value="RibDG_C"/>
</dbReference>
<keyword evidence="5 9" id="KW-0378">Hydrolase</keyword>
<dbReference type="Pfam" id="PF00925">
    <property type="entry name" value="GTP_cyclohydro2"/>
    <property type="match status" value="1"/>
</dbReference>
<dbReference type="RefSeq" id="WP_343881019.1">
    <property type="nucleotide sequence ID" value="NZ_BAAAIJ010000051.1"/>
</dbReference>
<evidence type="ECO:0000256" key="6">
    <source>
        <dbReference type="ARBA" id="ARBA00022833"/>
    </source>
</evidence>
<comment type="catalytic activity">
    <reaction evidence="8 9">
        <text>GTP + 4 H2O = 2,5-diamino-6-hydroxy-4-(5-phosphoribosylamino)-pyrimidine + formate + 2 phosphate + 3 H(+)</text>
        <dbReference type="Rhea" id="RHEA:23704"/>
        <dbReference type="ChEBI" id="CHEBI:15377"/>
        <dbReference type="ChEBI" id="CHEBI:15378"/>
        <dbReference type="ChEBI" id="CHEBI:15740"/>
        <dbReference type="ChEBI" id="CHEBI:37565"/>
        <dbReference type="ChEBI" id="CHEBI:43474"/>
        <dbReference type="ChEBI" id="CHEBI:58614"/>
        <dbReference type="EC" id="3.5.4.25"/>
    </reaction>
</comment>
<dbReference type="InterPro" id="IPR036144">
    <property type="entry name" value="RibA-like_sf"/>
</dbReference>
<comment type="function">
    <text evidence="9">Catalyzes the conversion of GTP to 2,5-diamino-6-ribosylamino-4(3H)-pyrimidinone 5'-phosphate (DARP), formate and pyrophosphate.</text>
</comment>
<feature type="binding site" evidence="9">
    <location>
        <begin position="58"/>
        <end position="62"/>
    </location>
    <ligand>
        <name>GTP</name>
        <dbReference type="ChEBI" id="CHEBI:37565"/>
    </ligand>
</feature>
<comment type="pathway">
    <text evidence="1 9">Cofactor biosynthesis; riboflavin biosynthesis; 5-amino-6-(D-ribitylamino)uracil from GTP: step 1/4.</text>
</comment>
<dbReference type="InterPro" id="IPR032677">
    <property type="entry name" value="GTP_cyclohydro_II"/>
</dbReference>
<dbReference type="CDD" id="cd00641">
    <property type="entry name" value="GTP_cyclohydro2"/>
    <property type="match status" value="1"/>
</dbReference>
<feature type="domain" description="Bacterial bifunctional deaminase-reductase C-terminal" evidence="11">
    <location>
        <begin position="249"/>
        <end position="419"/>
    </location>
</feature>
<evidence type="ECO:0000313" key="12">
    <source>
        <dbReference type="EMBL" id="MFD1847821.1"/>
    </source>
</evidence>
<protein>
    <recommendedName>
        <fullName evidence="9">GTP cyclohydrolase-2</fullName>
        <ecNumber evidence="9">3.5.4.25</ecNumber>
    </recommendedName>
    <alternativeName>
        <fullName evidence="9">GTP cyclohydrolase II</fullName>
    </alternativeName>
</protein>
<keyword evidence="6 9" id="KW-0862">Zinc</keyword>
<evidence type="ECO:0000313" key="13">
    <source>
        <dbReference type="Proteomes" id="UP001597307"/>
    </source>
</evidence>
<evidence type="ECO:0000256" key="9">
    <source>
        <dbReference type="HAMAP-Rule" id="MF_00179"/>
    </source>
</evidence>
<dbReference type="Gene3D" id="3.40.50.10990">
    <property type="entry name" value="GTP cyclohydrolase II"/>
    <property type="match status" value="1"/>
</dbReference>
<dbReference type="EMBL" id="JBHUGA010000060">
    <property type="protein sequence ID" value="MFD1847821.1"/>
    <property type="molecule type" value="Genomic_DNA"/>
</dbReference>
<dbReference type="SUPFAM" id="SSF53597">
    <property type="entry name" value="Dihydrofolate reductase-like"/>
    <property type="match status" value="1"/>
</dbReference>
<evidence type="ECO:0000256" key="7">
    <source>
        <dbReference type="ARBA" id="ARBA00023134"/>
    </source>
</evidence>
<dbReference type="GO" id="GO:0003935">
    <property type="term" value="F:GTP cyclohydrolase II activity"/>
    <property type="evidence" value="ECO:0007669"/>
    <property type="project" value="UniProtKB-EC"/>
</dbReference>
<feature type="domain" description="GTP cyclohydrolase II" evidence="10">
    <location>
        <begin position="15"/>
        <end position="178"/>
    </location>
</feature>
<evidence type="ECO:0000256" key="1">
    <source>
        <dbReference type="ARBA" id="ARBA00004853"/>
    </source>
</evidence>
<evidence type="ECO:0000256" key="3">
    <source>
        <dbReference type="ARBA" id="ARBA00022723"/>
    </source>
</evidence>
<comment type="caution">
    <text evidence="12">The sequence shown here is derived from an EMBL/GenBank/DDBJ whole genome shotgun (WGS) entry which is preliminary data.</text>
</comment>
<keyword evidence="13" id="KW-1185">Reference proteome</keyword>
<comment type="similarity">
    <text evidence="9">Belongs to the GTP cyclohydrolase II family.</text>
</comment>
<evidence type="ECO:0000256" key="8">
    <source>
        <dbReference type="ARBA" id="ARBA00049295"/>
    </source>
</evidence>
<feature type="binding site" evidence="9">
    <location>
        <position position="79"/>
    </location>
    <ligand>
        <name>GTP</name>
        <dbReference type="ChEBI" id="CHEBI:37565"/>
    </ligand>
</feature>
<keyword evidence="3 9" id="KW-0479">Metal-binding</keyword>
<dbReference type="Proteomes" id="UP001597307">
    <property type="component" value="Unassembled WGS sequence"/>
</dbReference>
<dbReference type="NCBIfam" id="TIGR00505">
    <property type="entry name" value="ribA"/>
    <property type="match status" value="1"/>
</dbReference>
<sequence length="461" mass="49385">MSIESAPGWGASQIERVVETVLPTRHGVFRMVGYRDSEGNEHVALIQGDIEGSVPLVRVHSECLTGDALGSYRCDCGEQLDASLQRISEEGTGVVIYVRGHEGRGIGLLEKLRAYALQDQGVDTVDANTTLGLPVDARDYQQSTGILLDLGVTRIRLLSSNPAKQEALESGGITVLARSGLNIAQRPENASYIATKRARMRHDGEPAQDVWRHLTEGTVPQGSVHGLAAELLTRYGPLVQDTRPDGRLVIGQLGQSLDGFIASRTGDARFVTGSEDREHLHRLRALVDAVVIGASTVTADDCLLTVRAVDGPNPVRVVLDPSGRIPQGSAVLTDGAAPTLWLVGLEAVVPISLAEHVTVRRLAAEDFEPRRLLDVLADRGFPRVLVEGGGHTVSRFLEASALDRLYLTCAPILVGDGVPGIRFTGSDALSDALSAPVRRFEFGRDICTEFHFSAAVPTPVA</sequence>
<feature type="binding site" evidence="9">
    <location>
        <position position="159"/>
    </location>
    <ligand>
        <name>GTP</name>
        <dbReference type="ChEBI" id="CHEBI:37565"/>
    </ligand>
</feature>
<dbReference type="HAMAP" id="MF_00179">
    <property type="entry name" value="RibA"/>
    <property type="match status" value="1"/>
</dbReference>
<accession>A0ABW4QBF3</accession>
<keyword evidence="4 9" id="KW-0547">Nucleotide-binding</keyword>
<feature type="binding site" evidence="9">
    <location>
        <position position="124"/>
    </location>
    <ligand>
        <name>GTP</name>
        <dbReference type="ChEBI" id="CHEBI:37565"/>
    </ligand>
</feature>
<dbReference type="InterPro" id="IPR000926">
    <property type="entry name" value="RibA"/>
</dbReference>
<dbReference type="EC" id="3.5.4.25" evidence="9"/>
<feature type="binding site" evidence="9">
    <location>
        <position position="74"/>
    </location>
    <ligand>
        <name>Zn(2+)</name>
        <dbReference type="ChEBI" id="CHEBI:29105"/>
        <note>catalytic</note>
    </ligand>
</feature>
<dbReference type="Gene3D" id="3.40.430.10">
    <property type="entry name" value="Dihydrofolate Reductase, subunit A"/>
    <property type="match status" value="1"/>
</dbReference>
<feature type="active site" description="Nucleophile" evidence="9">
    <location>
        <position position="138"/>
    </location>
</feature>
<gene>
    <name evidence="9 12" type="primary">ribA</name>
    <name evidence="12" type="ORF">ACFSFX_14620</name>
</gene>
<dbReference type="SUPFAM" id="SSF142695">
    <property type="entry name" value="RibA-like"/>
    <property type="match status" value="1"/>
</dbReference>
<feature type="active site" description="Proton acceptor" evidence="9">
    <location>
        <position position="136"/>
    </location>
</feature>
<keyword evidence="7 9" id="KW-0342">GTP-binding</keyword>
<keyword evidence="2 9" id="KW-0686">Riboflavin biosynthesis</keyword>
<evidence type="ECO:0000256" key="5">
    <source>
        <dbReference type="ARBA" id="ARBA00022801"/>
    </source>
</evidence>